<reference evidence="2 3" key="1">
    <citation type="submission" date="2024-02" db="EMBL/GenBank/DDBJ databases">
        <title>Whole genome of MDR Enterobacteriaceae from southern Thailand.</title>
        <authorList>
            <person name="Surachat K."/>
        </authorList>
    </citation>
    <scope>NUCLEOTIDE SEQUENCE [LARGE SCALE GENOMIC DNA]</scope>
    <source>
        <strain evidence="2 3">PSU_29</strain>
    </source>
</reference>
<dbReference type="Pfam" id="PF17037">
    <property type="entry name" value="CBP_BcsO"/>
    <property type="match status" value="1"/>
</dbReference>
<proteinExistence type="predicted"/>
<name>A0ABU9V217_9ENTR</name>
<dbReference type="Proteomes" id="UP001411173">
    <property type="component" value="Unassembled WGS sequence"/>
</dbReference>
<gene>
    <name evidence="2" type="primary">bcsO</name>
    <name evidence="2" type="ORF">AAIG39_03845</name>
</gene>
<feature type="region of interest" description="Disordered" evidence="1">
    <location>
        <begin position="87"/>
        <end position="108"/>
    </location>
</feature>
<organism evidence="2 3">
    <name type="scientific">Phytobacter palmae</name>
    <dbReference type="NCBI Taxonomy" id="1855371"/>
    <lineage>
        <taxon>Bacteria</taxon>
        <taxon>Pseudomonadati</taxon>
        <taxon>Pseudomonadota</taxon>
        <taxon>Gammaproteobacteria</taxon>
        <taxon>Enterobacterales</taxon>
        <taxon>Enterobacteriaceae</taxon>
        <taxon>Phytobacter</taxon>
    </lineage>
</organism>
<comment type="caution">
    <text evidence="2">The sequence shown here is derived from an EMBL/GenBank/DDBJ whole genome shotgun (WGS) entry which is preliminary data.</text>
</comment>
<sequence length="204" mass="21933">MSIAMNHYDDLQRFKDKTRNQKYEFKDLSAQNLSPDHGSWAIMNQLAPASEASKLAMGGHVSLPQPQAIAPDVFASAERHEIVERTESIDSTENIESAVSTDSTESSIESVLPPVDAEVPAVTAPSIFRDIAGQLASQSEAPVAPVVRQAPDPVLPPATTPPASSATVSTDYSRLFATKATEPKPTVEKNQPLQSLLERIAACR</sequence>
<evidence type="ECO:0000313" key="3">
    <source>
        <dbReference type="Proteomes" id="UP001411173"/>
    </source>
</evidence>
<accession>A0ABU9V217</accession>
<evidence type="ECO:0000313" key="2">
    <source>
        <dbReference type="EMBL" id="MEN0578143.1"/>
    </source>
</evidence>
<keyword evidence="3" id="KW-1185">Reference proteome</keyword>
<feature type="compositionally biased region" description="Polar residues" evidence="1">
    <location>
        <begin position="89"/>
        <end position="108"/>
    </location>
</feature>
<dbReference type="RefSeq" id="WP_343193231.1">
    <property type="nucleotide sequence ID" value="NZ_JBCIVJ010000002.1"/>
</dbReference>
<protein>
    <submittedName>
        <fullName evidence="2">Cellulose biosynthesis protein BcsO</fullName>
    </submittedName>
</protein>
<dbReference type="InterPro" id="IPR031484">
    <property type="entry name" value="CBP_BcsO"/>
</dbReference>
<evidence type="ECO:0000256" key="1">
    <source>
        <dbReference type="SAM" id="MobiDB-lite"/>
    </source>
</evidence>
<dbReference type="EMBL" id="JBCIVJ010000002">
    <property type="protein sequence ID" value="MEN0578143.1"/>
    <property type="molecule type" value="Genomic_DNA"/>
</dbReference>